<comment type="caution">
    <text evidence="2">The sequence shown here is derived from an EMBL/GenBank/DDBJ whole genome shotgun (WGS) entry which is preliminary data.</text>
</comment>
<keyword evidence="3" id="KW-1185">Reference proteome</keyword>
<dbReference type="PANTHER" id="PTHR22946:SF12">
    <property type="entry name" value="CONIDIAL PIGMENT BIOSYNTHESIS PROTEIN AYG1 (AFU_ORTHOLOGUE AFUA_2G17550)"/>
    <property type="match status" value="1"/>
</dbReference>
<proteinExistence type="inferred from homology"/>
<evidence type="ECO:0000313" key="3">
    <source>
        <dbReference type="Proteomes" id="UP001369736"/>
    </source>
</evidence>
<comment type="similarity">
    <text evidence="1">Belongs to the AB hydrolase superfamily.</text>
</comment>
<dbReference type="SUPFAM" id="SSF53474">
    <property type="entry name" value="alpha/beta-Hydrolases"/>
    <property type="match status" value="1"/>
</dbReference>
<gene>
    <name evidence="2" type="ORF">WCD58_30960</name>
</gene>
<organism evidence="2 3">
    <name type="scientific">Actinomycetospora flava</name>
    <dbReference type="NCBI Taxonomy" id="3129232"/>
    <lineage>
        <taxon>Bacteria</taxon>
        <taxon>Bacillati</taxon>
        <taxon>Actinomycetota</taxon>
        <taxon>Actinomycetes</taxon>
        <taxon>Pseudonocardiales</taxon>
        <taxon>Pseudonocardiaceae</taxon>
        <taxon>Actinomycetospora</taxon>
    </lineage>
</organism>
<sequence>MLLPFFTDHAFDFSARTALGHTGLGVGDVGMAVGAIDETTDGDAMSWYTAWHGRAERLRRDADAARAAGRLGTAAFLYLGASGFHDESLAFVDGMEDTSLLLPTFRAHRAAWDAFVACSDGRHLPIDLAYEGVAMPGYLFRPDASGTPRPTLVVTNGSDGALSGLWATAIRPALDRDWNAVVFDGPGQQTLLFERGIPFRHDWEAVLTPVVDTLVARPDVDEHALFGYAISQGGYWLPRALAFEHRFAAAVVDGGVVDVARSWNVNIPPPLLALLRAGDRDRFNEAISSGPADPVRARTFAFRARPYGGETPYDVFSAVQRFTLDGLTDRITTPLLITDPDDEDFFGGQSRELYDALPGEKEIVRFTAEQGANRHCEAMARGLVGVVMTDFLGAHLPAGASLT</sequence>
<dbReference type="RefSeq" id="WP_337706987.1">
    <property type="nucleotide sequence ID" value="NZ_JBBEGM010000019.1"/>
</dbReference>
<dbReference type="PANTHER" id="PTHR22946">
    <property type="entry name" value="DIENELACTONE HYDROLASE DOMAIN-CONTAINING PROTEIN-RELATED"/>
    <property type="match status" value="1"/>
</dbReference>
<evidence type="ECO:0000256" key="1">
    <source>
        <dbReference type="ARBA" id="ARBA00008645"/>
    </source>
</evidence>
<reference evidence="2 3" key="1">
    <citation type="submission" date="2024-03" db="EMBL/GenBank/DDBJ databases">
        <title>Actinomycetospora sp. OC33-EN07, a novel actinomycete isolated from wild orchid (Aerides multiflora).</title>
        <authorList>
            <person name="Suriyachadkun C."/>
        </authorList>
    </citation>
    <scope>NUCLEOTIDE SEQUENCE [LARGE SCALE GENOMIC DNA]</scope>
    <source>
        <strain evidence="2 3">OC33-EN07</strain>
    </source>
</reference>
<dbReference type="Gene3D" id="1.20.1440.110">
    <property type="entry name" value="acylaminoacyl peptidase"/>
    <property type="match status" value="1"/>
</dbReference>
<name>A0ABU8ME51_9PSEU</name>
<dbReference type="EMBL" id="JBBEGM010000019">
    <property type="protein sequence ID" value="MEJ2865615.1"/>
    <property type="molecule type" value="Genomic_DNA"/>
</dbReference>
<dbReference type="InterPro" id="IPR050261">
    <property type="entry name" value="FrsA_esterase"/>
</dbReference>
<accession>A0ABU8ME51</accession>
<dbReference type="Gene3D" id="3.40.50.1820">
    <property type="entry name" value="alpha/beta hydrolase"/>
    <property type="match status" value="1"/>
</dbReference>
<evidence type="ECO:0000313" key="2">
    <source>
        <dbReference type="EMBL" id="MEJ2865615.1"/>
    </source>
</evidence>
<dbReference type="Proteomes" id="UP001369736">
    <property type="component" value="Unassembled WGS sequence"/>
</dbReference>
<evidence type="ECO:0008006" key="4">
    <source>
        <dbReference type="Google" id="ProtNLM"/>
    </source>
</evidence>
<dbReference type="InterPro" id="IPR029058">
    <property type="entry name" value="AB_hydrolase_fold"/>
</dbReference>
<protein>
    <recommendedName>
        <fullName evidence="4">Dipeptidyl aminopeptidase</fullName>
    </recommendedName>
</protein>